<name>A0A317CAA9_9GAMM</name>
<keyword evidence="1" id="KW-0812">Transmembrane</keyword>
<dbReference type="Proteomes" id="UP000245506">
    <property type="component" value="Unassembled WGS sequence"/>
</dbReference>
<dbReference type="OrthoDB" id="9182237at2"/>
<evidence type="ECO:0000313" key="2">
    <source>
        <dbReference type="EMBL" id="PWQ93002.1"/>
    </source>
</evidence>
<feature type="transmembrane region" description="Helical" evidence="1">
    <location>
        <begin position="43"/>
        <end position="60"/>
    </location>
</feature>
<dbReference type="AlphaFoldDB" id="A0A317CAA9"/>
<dbReference type="Pfam" id="PF09838">
    <property type="entry name" value="DUF2065"/>
    <property type="match status" value="1"/>
</dbReference>
<sequence>MNWNDLLTALALVLIIEGLLPFAVPSKLKEVYQSLLQMPDKSLRRLGLGSMVAGLVLLFLI</sequence>
<evidence type="ECO:0000256" key="1">
    <source>
        <dbReference type="SAM" id="Phobius"/>
    </source>
</evidence>
<dbReference type="PANTHER" id="PTHR38602:SF1">
    <property type="entry name" value="INNER MEMBRANE PROTEIN"/>
    <property type="match status" value="1"/>
</dbReference>
<keyword evidence="1" id="KW-1133">Transmembrane helix</keyword>
<proteinExistence type="predicted"/>
<keyword evidence="1" id="KW-0472">Membrane</keyword>
<evidence type="ECO:0000313" key="3">
    <source>
        <dbReference type="Proteomes" id="UP000245506"/>
    </source>
</evidence>
<feature type="transmembrane region" description="Helical" evidence="1">
    <location>
        <begin position="6"/>
        <end position="23"/>
    </location>
</feature>
<keyword evidence="3" id="KW-1185">Reference proteome</keyword>
<dbReference type="EMBL" id="QGKL01000044">
    <property type="protein sequence ID" value="PWQ93002.1"/>
    <property type="molecule type" value="Genomic_DNA"/>
</dbReference>
<accession>A0A317CAA9</accession>
<dbReference type="InterPro" id="IPR019201">
    <property type="entry name" value="DUF2065"/>
</dbReference>
<organism evidence="2 3">
    <name type="scientific">Leucothrix arctica</name>
    <dbReference type="NCBI Taxonomy" id="1481894"/>
    <lineage>
        <taxon>Bacteria</taxon>
        <taxon>Pseudomonadati</taxon>
        <taxon>Pseudomonadota</taxon>
        <taxon>Gammaproteobacteria</taxon>
        <taxon>Thiotrichales</taxon>
        <taxon>Thiotrichaceae</taxon>
        <taxon>Leucothrix</taxon>
    </lineage>
</organism>
<dbReference type="PANTHER" id="PTHR38602">
    <property type="entry name" value="INNER MEMBRANE PROTEIN-RELATED"/>
    <property type="match status" value="1"/>
</dbReference>
<comment type="caution">
    <text evidence="2">The sequence shown here is derived from an EMBL/GenBank/DDBJ whole genome shotgun (WGS) entry which is preliminary data.</text>
</comment>
<protein>
    <submittedName>
        <fullName evidence="2">DUF2065 domain-containing protein</fullName>
    </submittedName>
</protein>
<reference evidence="2 3" key="1">
    <citation type="submission" date="2018-05" db="EMBL/GenBank/DDBJ databases">
        <title>Leucothrix arctica sp. nov., isolated from Arctic seawater.</title>
        <authorList>
            <person name="Choi A."/>
            <person name="Baek K."/>
        </authorList>
    </citation>
    <scope>NUCLEOTIDE SEQUENCE [LARGE SCALE GENOMIC DNA]</scope>
    <source>
        <strain evidence="2 3">IMCC9719</strain>
    </source>
</reference>
<gene>
    <name evidence="2" type="ORF">DKT75_21565</name>
</gene>